<dbReference type="EMBL" id="BPWL01000002">
    <property type="protein sequence ID" value="GJJ07353.1"/>
    <property type="molecule type" value="Genomic_DNA"/>
</dbReference>
<dbReference type="Gene3D" id="3.30.1360.30">
    <property type="entry name" value="GAD-like domain"/>
    <property type="match status" value="1"/>
</dbReference>
<dbReference type="SUPFAM" id="SSF50249">
    <property type="entry name" value="Nucleic acid-binding proteins"/>
    <property type="match status" value="1"/>
</dbReference>
<dbReference type="Gene3D" id="3.30.930.10">
    <property type="entry name" value="Bira Bifunctional Protein, Domain 2"/>
    <property type="match status" value="1"/>
</dbReference>
<dbReference type="NCBIfam" id="NF001750">
    <property type="entry name" value="PRK00476.1"/>
    <property type="match status" value="1"/>
</dbReference>
<dbReference type="HAMAP" id="MF_00044">
    <property type="entry name" value="Asp_tRNA_synth_type1"/>
    <property type="match status" value="1"/>
</dbReference>
<dbReference type="Pfam" id="PF00152">
    <property type="entry name" value="tRNA-synt_2"/>
    <property type="match status" value="1"/>
</dbReference>
<keyword evidence="9" id="KW-1185">Reference proteome</keyword>
<organism evidence="8 9">
    <name type="scientific">Clathrus columnatus</name>
    <dbReference type="NCBI Taxonomy" id="1419009"/>
    <lineage>
        <taxon>Eukaryota</taxon>
        <taxon>Fungi</taxon>
        <taxon>Dikarya</taxon>
        <taxon>Basidiomycota</taxon>
        <taxon>Agaricomycotina</taxon>
        <taxon>Agaricomycetes</taxon>
        <taxon>Phallomycetidae</taxon>
        <taxon>Phallales</taxon>
        <taxon>Clathraceae</taxon>
        <taxon>Clathrus</taxon>
    </lineage>
</organism>
<dbReference type="GO" id="GO:0004815">
    <property type="term" value="F:aspartate-tRNA ligase activity"/>
    <property type="evidence" value="ECO:0007669"/>
    <property type="project" value="TreeGrafter"/>
</dbReference>
<proteinExistence type="inferred from homology"/>
<dbReference type="GO" id="GO:0005524">
    <property type="term" value="F:ATP binding"/>
    <property type="evidence" value="ECO:0007669"/>
    <property type="project" value="UniProtKB-KW"/>
</dbReference>
<dbReference type="InterPro" id="IPR004524">
    <property type="entry name" value="Asp-tRNA-ligase_1"/>
</dbReference>
<dbReference type="PANTHER" id="PTHR22594:SF5">
    <property type="entry name" value="ASPARTATE--TRNA LIGASE, MITOCHONDRIAL"/>
    <property type="match status" value="1"/>
</dbReference>
<evidence type="ECO:0000256" key="5">
    <source>
        <dbReference type="ARBA" id="ARBA00022917"/>
    </source>
</evidence>
<evidence type="ECO:0000256" key="3">
    <source>
        <dbReference type="ARBA" id="ARBA00022741"/>
    </source>
</evidence>
<comment type="caution">
    <text evidence="8">The sequence shown here is derived from an EMBL/GenBank/DDBJ whole genome shotgun (WGS) entry which is preliminary data.</text>
</comment>
<dbReference type="AlphaFoldDB" id="A0AAV5A1K2"/>
<dbReference type="Proteomes" id="UP001050691">
    <property type="component" value="Unassembled WGS sequence"/>
</dbReference>
<accession>A0AAV5A1K2</accession>
<keyword evidence="5" id="KW-0648">Protein biosynthesis</keyword>
<dbReference type="InterPro" id="IPR004364">
    <property type="entry name" value="Aa-tRNA-synt_II"/>
</dbReference>
<reference evidence="8" key="1">
    <citation type="submission" date="2021-10" db="EMBL/GenBank/DDBJ databases">
        <title>De novo Genome Assembly of Clathrus columnatus (Basidiomycota, Fungi) Using Illumina and Nanopore Sequence Data.</title>
        <authorList>
            <person name="Ogiso-Tanaka E."/>
            <person name="Itagaki H."/>
            <person name="Hosoya T."/>
            <person name="Hosaka K."/>
        </authorList>
    </citation>
    <scope>NUCLEOTIDE SEQUENCE</scope>
    <source>
        <strain evidence="8">MO-923</strain>
    </source>
</reference>
<feature type="domain" description="Aminoacyl-transfer RNA synthetases class-II family profile" evidence="7">
    <location>
        <begin position="146"/>
        <end position="568"/>
    </location>
</feature>
<dbReference type="InterPro" id="IPR012340">
    <property type="entry name" value="NA-bd_OB-fold"/>
</dbReference>
<dbReference type="InterPro" id="IPR045864">
    <property type="entry name" value="aa-tRNA-synth_II/BPL/LPL"/>
</dbReference>
<evidence type="ECO:0000313" key="8">
    <source>
        <dbReference type="EMBL" id="GJJ07353.1"/>
    </source>
</evidence>
<evidence type="ECO:0000256" key="6">
    <source>
        <dbReference type="ARBA" id="ARBA00023146"/>
    </source>
</evidence>
<keyword evidence="4" id="KW-0067">ATP-binding</keyword>
<name>A0AAV5A1K2_9AGAM</name>
<dbReference type="InterPro" id="IPR002312">
    <property type="entry name" value="Asp/Asn-tRNA-synth_IIb"/>
</dbReference>
<dbReference type="InterPro" id="IPR004115">
    <property type="entry name" value="GAD-like_sf"/>
</dbReference>
<evidence type="ECO:0000259" key="7">
    <source>
        <dbReference type="PROSITE" id="PS50862"/>
    </source>
</evidence>
<dbReference type="NCBIfam" id="TIGR00459">
    <property type="entry name" value="aspS_bact"/>
    <property type="match status" value="1"/>
</dbReference>
<dbReference type="Gene3D" id="2.40.50.140">
    <property type="entry name" value="Nucleic acid-binding proteins"/>
    <property type="match status" value="1"/>
</dbReference>
<dbReference type="SUPFAM" id="SSF55681">
    <property type="entry name" value="Class II aaRS and biotin synthetases"/>
    <property type="match status" value="1"/>
</dbReference>
<evidence type="ECO:0000313" key="9">
    <source>
        <dbReference type="Proteomes" id="UP001050691"/>
    </source>
</evidence>
<dbReference type="PANTHER" id="PTHR22594">
    <property type="entry name" value="ASPARTYL/LYSYL-TRNA SYNTHETASE"/>
    <property type="match status" value="1"/>
</dbReference>
<dbReference type="PRINTS" id="PR01042">
    <property type="entry name" value="TRNASYNTHASP"/>
</dbReference>
<keyword evidence="2" id="KW-0436">Ligase</keyword>
<evidence type="ECO:0000256" key="4">
    <source>
        <dbReference type="ARBA" id="ARBA00022840"/>
    </source>
</evidence>
<dbReference type="InterPro" id="IPR006195">
    <property type="entry name" value="aa-tRNA-synth_II"/>
</dbReference>
<keyword evidence="3" id="KW-0547">Nucleotide-binding</keyword>
<dbReference type="PROSITE" id="PS50862">
    <property type="entry name" value="AA_TRNA_LIGASE_II"/>
    <property type="match status" value="1"/>
</dbReference>
<protein>
    <recommendedName>
        <fullName evidence="7">Aminoacyl-transfer RNA synthetases class-II family profile domain-containing protein</fullName>
    </recommendedName>
</protein>
<gene>
    <name evidence="8" type="ORF">Clacol_001554</name>
</gene>
<dbReference type="GO" id="GO:0006422">
    <property type="term" value="P:aspartyl-tRNA aminoacylation"/>
    <property type="evidence" value="ECO:0007669"/>
    <property type="project" value="TreeGrafter"/>
</dbReference>
<dbReference type="GO" id="GO:0005739">
    <property type="term" value="C:mitochondrion"/>
    <property type="evidence" value="ECO:0007669"/>
    <property type="project" value="TreeGrafter"/>
</dbReference>
<sequence length="601" mass="68338">MANAGTAAKHLSFYNIKDSFGITQLVVPGASQSHLREIMRGIPTESSVLIEGEVKHRPSSARRESQSGEIEVEVRNVVLLNPVCEQLPFLPSEEENLPNEDIRLKYRYLDLRRDALTRNMKKRHQITHLTRNYLNDSGRISVPLNGFLEVETPMLIRSSPEGAREFLVPSRIYDPDPHFYALPQSPQQLKQILICSGSVDKYYQIARCFRDEDGRKDRQPEFTQIDMEMAYISWGSRDSSPEDGWRIGGLEIRHVVENLMKQIWKVAMDMDLLNFPVLTYREAIAKYGSDKPDLRIPLQIHSLTGSRPNQSEHIVEFLIIRRDDSGFSEVARSLAISPTDNDIERFVISDDNIRSWYINSEILNVQGPDTFTHLAEFNLVVGDIIWVSTRETRRRSAYSPLGQVRLKLASLAESLGHYVPSSKPHFLWITEFPLFTRDDDDKNLTGRGRWCSTHHPFTAPMADDLELFWNNRIEEVRGQHYDLVLNGVEIGGGSVRIHDRLMQEHTFTKILELSEHERASFDHLLSALSCGAPPHGGIAIEVHENEGLDRLLALLCNAKSIRDVIAFPKNASGMDLLLKSPSPIGGEVLKTYGLKSIRKTI</sequence>
<keyword evidence="6" id="KW-0030">Aminoacyl-tRNA synthetase</keyword>
<evidence type="ECO:0000256" key="1">
    <source>
        <dbReference type="ARBA" id="ARBA00006303"/>
    </source>
</evidence>
<evidence type="ECO:0000256" key="2">
    <source>
        <dbReference type="ARBA" id="ARBA00022598"/>
    </source>
</evidence>
<comment type="similarity">
    <text evidence="1">Belongs to the class-II aminoacyl-tRNA synthetase family. Type 1 subfamily.</text>
</comment>